<evidence type="ECO:0000313" key="3">
    <source>
        <dbReference type="Proteomes" id="UP000886595"/>
    </source>
</evidence>
<feature type="transmembrane region" description="Helical" evidence="1">
    <location>
        <begin position="12"/>
        <end position="34"/>
    </location>
</feature>
<accession>A0A8X7P066</accession>
<evidence type="ECO:0000313" key="2">
    <source>
        <dbReference type="EMBL" id="KAG2241887.1"/>
    </source>
</evidence>
<name>A0A8X7P066_BRACI</name>
<reference evidence="2 3" key="1">
    <citation type="submission" date="2020-02" db="EMBL/GenBank/DDBJ databases">
        <authorList>
            <person name="Ma Q."/>
            <person name="Huang Y."/>
            <person name="Song X."/>
            <person name="Pei D."/>
        </authorList>
    </citation>
    <scope>NUCLEOTIDE SEQUENCE [LARGE SCALE GENOMIC DNA]</scope>
    <source>
        <strain evidence="2">Sxm20200214</strain>
        <tissue evidence="2">Leaf</tissue>
    </source>
</reference>
<sequence>MSLLSFPPTSLNISPSLFFTIIAILVSALVLLFLTRQSSNSRRVNLPPGPPGWPVVGNLFQFALREAVLRVRR</sequence>
<keyword evidence="1" id="KW-0472">Membrane</keyword>
<evidence type="ECO:0008006" key="4">
    <source>
        <dbReference type="Google" id="ProtNLM"/>
    </source>
</evidence>
<gene>
    <name evidence="2" type="ORF">Bca52824_096269</name>
</gene>
<dbReference type="EMBL" id="JAAMPC010000768">
    <property type="protein sequence ID" value="KAG2241887.1"/>
    <property type="molecule type" value="Genomic_DNA"/>
</dbReference>
<evidence type="ECO:0000256" key="1">
    <source>
        <dbReference type="SAM" id="Phobius"/>
    </source>
</evidence>
<dbReference type="Proteomes" id="UP000886595">
    <property type="component" value="Unassembled WGS sequence"/>
</dbReference>
<keyword evidence="1" id="KW-1133">Transmembrane helix</keyword>
<keyword evidence="1" id="KW-0812">Transmembrane</keyword>
<dbReference type="AlphaFoldDB" id="A0A8X7P066"/>
<protein>
    <recommendedName>
        <fullName evidence="4">Cytochrome P450</fullName>
    </recommendedName>
</protein>
<proteinExistence type="predicted"/>
<comment type="caution">
    <text evidence="2">The sequence shown here is derived from an EMBL/GenBank/DDBJ whole genome shotgun (WGS) entry which is preliminary data.</text>
</comment>
<organism evidence="2 3">
    <name type="scientific">Brassica carinata</name>
    <name type="common">Ethiopian mustard</name>
    <name type="synonym">Abyssinian cabbage</name>
    <dbReference type="NCBI Taxonomy" id="52824"/>
    <lineage>
        <taxon>Eukaryota</taxon>
        <taxon>Viridiplantae</taxon>
        <taxon>Streptophyta</taxon>
        <taxon>Embryophyta</taxon>
        <taxon>Tracheophyta</taxon>
        <taxon>Spermatophyta</taxon>
        <taxon>Magnoliopsida</taxon>
        <taxon>eudicotyledons</taxon>
        <taxon>Gunneridae</taxon>
        <taxon>Pentapetalae</taxon>
        <taxon>rosids</taxon>
        <taxon>malvids</taxon>
        <taxon>Brassicales</taxon>
        <taxon>Brassicaceae</taxon>
        <taxon>Brassiceae</taxon>
        <taxon>Brassica</taxon>
    </lineage>
</organism>
<keyword evidence="3" id="KW-1185">Reference proteome</keyword>